<dbReference type="InterPro" id="IPR001387">
    <property type="entry name" value="Cro/C1-type_HTH"/>
</dbReference>
<proteinExistence type="predicted"/>
<feature type="domain" description="HTH cro/C1-type" evidence="2">
    <location>
        <begin position="21"/>
        <end position="75"/>
    </location>
</feature>
<gene>
    <name evidence="3" type="ORF">GCM10011583_12200</name>
</gene>
<dbReference type="Proteomes" id="UP000660265">
    <property type="component" value="Unassembled WGS sequence"/>
</dbReference>
<evidence type="ECO:0000259" key="2">
    <source>
        <dbReference type="PROSITE" id="PS50943"/>
    </source>
</evidence>
<dbReference type="RefSeq" id="WP_189106255.1">
    <property type="nucleotide sequence ID" value="NZ_BMMV01000003.1"/>
</dbReference>
<dbReference type="PROSITE" id="PS50943">
    <property type="entry name" value="HTH_CROC1"/>
    <property type="match status" value="1"/>
</dbReference>
<dbReference type="PANTHER" id="PTHR46797:SF1">
    <property type="entry name" value="METHYLPHOSPHONATE SYNTHASE"/>
    <property type="match status" value="1"/>
</dbReference>
<protein>
    <recommendedName>
        <fullName evidence="2">HTH cro/C1-type domain-containing protein</fullName>
    </recommendedName>
</protein>
<dbReference type="Pfam" id="PF01381">
    <property type="entry name" value="HTH_3"/>
    <property type="match status" value="1"/>
</dbReference>
<evidence type="ECO:0000256" key="1">
    <source>
        <dbReference type="ARBA" id="ARBA00023125"/>
    </source>
</evidence>
<name>A0ABQ2E1B9_9ACTN</name>
<reference evidence="4" key="1">
    <citation type="journal article" date="2019" name="Int. J. Syst. Evol. Microbiol.">
        <title>The Global Catalogue of Microorganisms (GCM) 10K type strain sequencing project: providing services to taxonomists for standard genome sequencing and annotation.</title>
        <authorList>
            <consortium name="The Broad Institute Genomics Platform"/>
            <consortium name="The Broad Institute Genome Sequencing Center for Infectious Disease"/>
            <person name="Wu L."/>
            <person name="Ma J."/>
        </authorList>
    </citation>
    <scope>NUCLEOTIDE SEQUENCE [LARGE SCALE GENOMIC DNA]</scope>
    <source>
        <strain evidence="4">CGMCC 4.7275</strain>
    </source>
</reference>
<dbReference type="InterPro" id="IPR050807">
    <property type="entry name" value="TransReg_Diox_bact_type"/>
</dbReference>
<keyword evidence="4" id="KW-1185">Reference proteome</keyword>
<dbReference type="EMBL" id="BMMV01000003">
    <property type="protein sequence ID" value="GGJ82203.1"/>
    <property type="molecule type" value="Genomic_DNA"/>
</dbReference>
<organism evidence="3 4">
    <name type="scientific">Streptomyces camponoticapitis</name>
    <dbReference type="NCBI Taxonomy" id="1616125"/>
    <lineage>
        <taxon>Bacteria</taxon>
        <taxon>Bacillati</taxon>
        <taxon>Actinomycetota</taxon>
        <taxon>Actinomycetes</taxon>
        <taxon>Kitasatosporales</taxon>
        <taxon>Streptomycetaceae</taxon>
        <taxon>Streptomyces</taxon>
    </lineage>
</organism>
<evidence type="ECO:0000313" key="3">
    <source>
        <dbReference type="EMBL" id="GGJ82203.1"/>
    </source>
</evidence>
<comment type="caution">
    <text evidence="3">The sequence shown here is derived from an EMBL/GenBank/DDBJ whole genome shotgun (WGS) entry which is preliminary data.</text>
</comment>
<sequence>MPTDPPPPWVLTRRQEIGTRIRAAREAAGLTQIQLAEMAGLDHKTIHRIEYAITDPSLTMLIRIAAALDTALADLVRT</sequence>
<dbReference type="InterPro" id="IPR010982">
    <property type="entry name" value="Lambda_DNA-bd_dom_sf"/>
</dbReference>
<accession>A0ABQ2E1B9</accession>
<dbReference type="CDD" id="cd00093">
    <property type="entry name" value="HTH_XRE"/>
    <property type="match status" value="1"/>
</dbReference>
<dbReference type="SMART" id="SM00530">
    <property type="entry name" value="HTH_XRE"/>
    <property type="match status" value="1"/>
</dbReference>
<dbReference type="PANTHER" id="PTHR46797">
    <property type="entry name" value="HTH-TYPE TRANSCRIPTIONAL REGULATOR"/>
    <property type="match status" value="1"/>
</dbReference>
<keyword evidence="1" id="KW-0238">DNA-binding</keyword>
<dbReference type="Gene3D" id="1.10.260.40">
    <property type="entry name" value="lambda repressor-like DNA-binding domains"/>
    <property type="match status" value="1"/>
</dbReference>
<dbReference type="SUPFAM" id="SSF47413">
    <property type="entry name" value="lambda repressor-like DNA-binding domains"/>
    <property type="match status" value="1"/>
</dbReference>
<evidence type="ECO:0000313" key="4">
    <source>
        <dbReference type="Proteomes" id="UP000660265"/>
    </source>
</evidence>